<evidence type="ECO:0000256" key="4">
    <source>
        <dbReference type="ARBA" id="ARBA00022553"/>
    </source>
</evidence>
<dbReference type="InterPro" id="IPR036890">
    <property type="entry name" value="HATPase_C_sf"/>
</dbReference>
<dbReference type="CDD" id="cd00082">
    <property type="entry name" value="HisKA"/>
    <property type="match status" value="1"/>
</dbReference>
<dbReference type="InterPro" id="IPR036097">
    <property type="entry name" value="HisK_dim/P_sf"/>
</dbReference>
<dbReference type="Gene3D" id="1.10.287.130">
    <property type="match status" value="1"/>
</dbReference>
<dbReference type="CDD" id="cd00075">
    <property type="entry name" value="HATPase"/>
    <property type="match status" value="1"/>
</dbReference>
<dbReference type="EC" id="2.7.13.3" evidence="3"/>
<dbReference type="InterPro" id="IPR003661">
    <property type="entry name" value="HisK_dim/P_dom"/>
</dbReference>
<dbReference type="SMART" id="SM00387">
    <property type="entry name" value="HATPase_c"/>
    <property type="match status" value="1"/>
</dbReference>
<evidence type="ECO:0000313" key="11">
    <source>
        <dbReference type="EMBL" id="MDY0410440.1"/>
    </source>
</evidence>
<evidence type="ECO:0000313" key="12">
    <source>
        <dbReference type="Proteomes" id="UP001275315"/>
    </source>
</evidence>
<comment type="caution">
    <text evidence="11">The sequence shown here is derived from an EMBL/GenBank/DDBJ whole genome shotgun (WGS) entry which is preliminary data.</text>
</comment>
<dbReference type="SMART" id="SM00388">
    <property type="entry name" value="HisKA"/>
    <property type="match status" value="1"/>
</dbReference>
<evidence type="ECO:0000256" key="9">
    <source>
        <dbReference type="ARBA" id="ARBA00023012"/>
    </source>
</evidence>
<protein>
    <recommendedName>
        <fullName evidence="3">histidine kinase</fullName>
        <ecNumber evidence="3">2.7.13.3</ecNumber>
    </recommendedName>
</protein>
<dbReference type="SUPFAM" id="SSF55874">
    <property type="entry name" value="ATPase domain of HSP90 chaperone/DNA topoisomerase II/histidine kinase"/>
    <property type="match status" value="1"/>
</dbReference>
<evidence type="ECO:0000256" key="2">
    <source>
        <dbReference type="ARBA" id="ARBA00004370"/>
    </source>
</evidence>
<dbReference type="Proteomes" id="UP001275315">
    <property type="component" value="Unassembled WGS sequence"/>
</dbReference>
<keyword evidence="6" id="KW-0547">Nucleotide-binding</keyword>
<evidence type="ECO:0000256" key="8">
    <source>
        <dbReference type="ARBA" id="ARBA00022840"/>
    </source>
</evidence>
<comment type="subcellular location">
    <subcellularLocation>
        <location evidence="2">Membrane</location>
    </subcellularLocation>
</comment>
<keyword evidence="4" id="KW-0597">Phosphoprotein</keyword>
<dbReference type="GO" id="GO:0016301">
    <property type="term" value="F:kinase activity"/>
    <property type="evidence" value="ECO:0007669"/>
    <property type="project" value="UniProtKB-KW"/>
</dbReference>
<proteinExistence type="predicted"/>
<keyword evidence="5" id="KW-0808">Transferase</keyword>
<evidence type="ECO:0000256" key="6">
    <source>
        <dbReference type="ARBA" id="ARBA00022741"/>
    </source>
</evidence>
<dbReference type="Pfam" id="PF02518">
    <property type="entry name" value="HATPase_c"/>
    <property type="match status" value="1"/>
</dbReference>
<accession>A0ABU5CY76</accession>
<dbReference type="PRINTS" id="PR00344">
    <property type="entry name" value="BCTRLSENSOR"/>
</dbReference>
<evidence type="ECO:0000259" key="10">
    <source>
        <dbReference type="PROSITE" id="PS50109"/>
    </source>
</evidence>
<dbReference type="InterPro" id="IPR005467">
    <property type="entry name" value="His_kinase_dom"/>
</dbReference>
<evidence type="ECO:0000256" key="1">
    <source>
        <dbReference type="ARBA" id="ARBA00000085"/>
    </source>
</evidence>
<evidence type="ECO:0000256" key="3">
    <source>
        <dbReference type="ARBA" id="ARBA00012438"/>
    </source>
</evidence>
<reference evidence="11 12" key="1">
    <citation type="submission" date="2023-10" db="EMBL/GenBank/DDBJ databases">
        <title>Virgibacillus soli CC-YMP-6 genome.</title>
        <authorList>
            <person name="Miliotis G."/>
            <person name="Sengupta P."/>
            <person name="Hameed A."/>
            <person name="Chuvochina M."/>
            <person name="Mcdonagh F."/>
            <person name="Simpson A.C."/>
            <person name="Singh N.K."/>
            <person name="Rekha P.D."/>
            <person name="Raman K."/>
            <person name="Hugenholtz P."/>
            <person name="Venkateswaran K."/>
        </authorList>
    </citation>
    <scope>NUCLEOTIDE SEQUENCE [LARGE SCALE GENOMIC DNA]</scope>
    <source>
        <strain evidence="11 12">CC-YMP-6</strain>
    </source>
</reference>
<dbReference type="InterPro" id="IPR003594">
    <property type="entry name" value="HATPase_dom"/>
</dbReference>
<name>A0ABU5CY76_9BACI</name>
<feature type="domain" description="Histidine kinase" evidence="10">
    <location>
        <begin position="25"/>
        <end position="235"/>
    </location>
</feature>
<dbReference type="PROSITE" id="PS50109">
    <property type="entry name" value="HIS_KIN"/>
    <property type="match status" value="1"/>
</dbReference>
<dbReference type="SUPFAM" id="SSF47384">
    <property type="entry name" value="Homodimeric domain of signal transducing histidine kinase"/>
    <property type="match status" value="1"/>
</dbReference>
<dbReference type="PANTHER" id="PTHR45453:SF1">
    <property type="entry name" value="PHOSPHATE REGULON SENSOR PROTEIN PHOR"/>
    <property type="match status" value="1"/>
</dbReference>
<gene>
    <name evidence="11" type="ORF">RWD45_20180</name>
</gene>
<dbReference type="PANTHER" id="PTHR45453">
    <property type="entry name" value="PHOSPHATE REGULON SENSOR PROTEIN PHOR"/>
    <property type="match status" value="1"/>
</dbReference>
<keyword evidence="7 11" id="KW-0418">Kinase</keyword>
<keyword evidence="8" id="KW-0067">ATP-binding</keyword>
<sequence>MEETFNEMIDYLEENFERQEIFVSDASHELKTPISIVKSYAQLLRRRGVENKEIFTEAVGAIESEADRMQKLVEQMLLLAKSEVEFEKEKFNLLGLCQMAIKRFTGAYHREIIFHPQVKEAHILGNKEQLQQVIYILIDNALKYSDREVKLELLTDGTMIIFKVIDYGQGIPEKDLKYIFDRFYRVDKARSRETGGTGLGLPIAKAIAQVHRGELLVESKPGEGTTFTLELPRSQ</sequence>
<dbReference type="EMBL" id="JAWDIQ010000003">
    <property type="protein sequence ID" value="MDY0410440.1"/>
    <property type="molecule type" value="Genomic_DNA"/>
</dbReference>
<dbReference type="Pfam" id="PF00512">
    <property type="entry name" value="HisKA"/>
    <property type="match status" value="1"/>
</dbReference>
<evidence type="ECO:0000256" key="5">
    <source>
        <dbReference type="ARBA" id="ARBA00022679"/>
    </source>
</evidence>
<evidence type="ECO:0000256" key="7">
    <source>
        <dbReference type="ARBA" id="ARBA00022777"/>
    </source>
</evidence>
<keyword evidence="9" id="KW-0902">Two-component regulatory system</keyword>
<dbReference type="RefSeq" id="WP_320381324.1">
    <property type="nucleotide sequence ID" value="NZ_JAWDIQ010000003.1"/>
</dbReference>
<keyword evidence="12" id="KW-1185">Reference proteome</keyword>
<dbReference type="Gene3D" id="3.30.565.10">
    <property type="entry name" value="Histidine kinase-like ATPase, C-terminal domain"/>
    <property type="match status" value="1"/>
</dbReference>
<dbReference type="InterPro" id="IPR004358">
    <property type="entry name" value="Sig_transdc_His_kin-like_C"/>
</dbReference>
<dbReference type="InterPro" id="IPR050351">
    <property type="entry name" value="BphY/WalK/GraS-like"/>
</dbReference>
<comment type="catalytic activity">
    <reaction evidence="1">
        <text>ATP + protein L-histidine = ADP + protein N-phospho-L-histidine.</text>
        <dbReference type="EC" id="2.7.13.3"/>
    </reaction>
</comment>
<organism evidence="11 12">
    <name type="scientific">Paracerasibacillus soli</name>
    <dbReference type="NCBI Taxonomy" id="480284"/>
    <lineage>
        <taxon>Bacteria</taxon>
        <taxon>Bacillati</taxon>
        <taxon>Bacillota</taxon>
        <taxon>Bacilli</taxon>
        <taxon>Bacillales</taxon>
        <taxon>Bacillaceae</taxon>
        <taxon>Paracerasibacillus</taxon>
    </lineage>
</organism>